<dbReference type="Proteomes" id="UP000688137">
    <property type="component" value="Unassembled WGS sequence"/>
</dbReference>
<organism evidence="1 2">
    <name type="scientific">Paramecium primaurelia</name>
    <dbReference type="NCBI Taxonomy" id="5886"/>
    <lineage>
        <taxon>Eukaryota</taxon>
        <taxon>Sar</taxon>
        <taxon>Alveolata</taxon>
        <taxon>Ciliophora</taxon>
        <taxon>Intramacronucleata</taxon>
        <taxon>Oligohymenophorea</taxon>
        <taxon>Peniculida</taxon>
        <taxon>Parameciidae</taxon>
        <taxon>Paramecium</taxon>
    </lineage>
</organism>
<protein>
    <submittedName>
        <fullName evidence="1">Uncharacterized protein</fullName>
    </submittedName>
</protein>
<reference evidence="1" key="1">
    <citation type="submission" date="2021-01" db="EMBL/GenBank/DDBJ databases">
        <authorList>
            <consortium name="Genoscope - CEA"/>
            <person name="William W."/>
        </authorList>
    </citation>
    <scope>NUCLEOTIDE SEQUENCE</scope>
</reference>
<dbReference type="AlphaFoldDB" id="A0A8S1KM06"/>
<proteinExistence type="predicted"/>
<evidence type="ECO:0000313" key="2">
    <source>
        <dbReference type="Proteomes" id="UP000688137"/>
    </source>
</evidence>
<dbReference type="EMBL" id="CAJJDM010000022">
    <property type="protein sequence ID" value="CAD8056268.1"/>
    <property type="molecule type" value="Genomic_DNA"/>
</dbReference>
<sequence length="252" mass="29659">MSLDNVELVFDNSDYRQINWQIHDHYSDEDSRNQFDYASTNNTSVKQQKSFLIEKASPYDSPIDWNQYHIYSLSPTNLSTQFEVKEQDQSWQPGSTLYCSCQQEPHCLSCCRKSISNQLIQKKITKHIKKNGYFSIRKNFPKLIGRHLLKQIEQSLGCNIPKGIQLFLDYAMKRKQAKLQQSFAIEDFRRICLNSEESKEYFIDFILNKFIVHLMHSSKFTQIDLVLDLIRNAYVGACNPEQWKGNMQIYQA</sequence>
<accession>A0A8S1KM06</accession>
<keyword evidence="2" id="KW-1185">Reference proteome</keyword>
<gene>
    <name evidence="1" type="ORF">PPRIM_AZ9-3.1.T0240227</name>
</gene>
<evidence type="ECO:0000313" key="1">
    <source>
        <dbReference type="EMBL" id="CAD8056268.1"/>
    </source>
</evidence>
<name>A0A8S1KM06_PARPR</name>
<comment type="caution">
    <text evidence="1">The sequence shown here is derived from an EMBL/GenBank/DDBJ whole genome shotgun (WGS) entry which is preliminary data.</text>
</comment>